<dbReference type="InterPro" id="IPR029000">
    <property type="entry name" value="Cyclophilin-like_dom_sf"/>
</dbReference>
<evidence type="ECO:0000256" key="1">
    <source>
        <dbReference type="SAM" id="SignalP"/>
    </source>
</evidence>
<dbReference type="Pfam" id="PF18050">
    <property type="entry name" value="Cyclophil_like2"/>
    <property type="match status" value="1"/>
</dbReference>
<dbReference type="EMBL" id="CP049075">
    <property type="protein sequence ID" value="QLI04622.1"/>
    <property type="molecule type" value="Genomic_DNA"/>
</dbReference>
<accession>A0A7H9CF99</accession>
<reference evidence="3 4" key="1">
    <citation type="submission" date="2020-02" db="EMBL/GenBank/DDBJ databases">
        <title>Complete genome sequence of the novel Campylobacter species Candidatus Campylobacter infans.</title>
        <authorList>
            <person name="Duim B."/>
            <person name="Zomer A."/>
            <person name="van der Graaf L."/>
            <person name="Wagenaar J."/>
        </authorList>
    </citation>
    <scope>NUCLEOTIDE SEQUENCE [LARGE SCALE GENOMIC DNA]</scope>
    <source>
        <strain evidence="3 4">19S00001</strain>
    </source>
</reference>
<dbReference type="Proteomes" id="UP000509414">
    <property type="component" value="Chromosome"/>
</dbReference>
<gene>
    <name evidence="3" type="ORF">CINF_0069</name>
</gene>
<dbReference type="AlphaFoldDB" id="A0A7H9CF99"/>
<protein>
    <recommendedName>
        <fullName evidence="2">Cyclophilin-like domain-containing protein</fullName>
    </recommendedName>
</protein>
<proteinExistence type="predicted"/>
<evidence type="ECO:0000259" key="2">
    <source>
        <dbReference type="Pfam" id="PF18050"/>
    </source>
</evidence>
<sequence>MKKICVILGVVLALCAFGADKGEKMQIQLSLNDEKTIAQLENNPATRDFYELLPLNLKFSDYVGKEKISHELKKRLNTSGLSGYAPQVGDLFYFAPCGNLGIFYDKQPFHSGLVRFGNVGTNFLAKIKAQKDDFEIKFEKVVK</sequence>
<evidence type="ECO:0000313" key="3">
    <source>
        <dbReference type="EMBL" id="QLI04622.1"/>
    </source>
</evidence>
<evidence type="ECO:0000313" key="4">
    <source>
        <dbReference type="Proteomes" id="UP000509414"/>
    </source>
</evidence>
<dbReference type="RefSeq" id="WP_179975324.1">
    <property type="nucleotide sequence ID" value="NZ_CP049075.1"/>
</dbReference>
<organism evidence="3 4">
    <name type="scientific">Candidatus Campylobacter infans</name>
    <dbReference type="NCBI Taxonomy" id="2561898"/>
    <lineage>
        <taxon>Bacteria</taxon>
        <taxon>Pseudomonadati</taxon>
        <taxon>Campylobacterota</taxon>
        <taxon>Epsilonproteobacteria</taxon>
        <taxon>Campylobacterales</taxon>
        <taxon>Campylobacteraceae</taxon>
        <taxon>Campylobacter</taxon>
    </lineage>
</organism>
<feature type="chain" id="PRO_5029000023" description="Cyclophilin-like domain-containing protein" evidence="1">
    <location>
        <begin position="19"/>
        <end position="143"/>
    </location>
</feature>
<name>A0A7H9CF99_9BACT</name>
<feature type="domain" description="Cyclophilin-like" evidence="2">
    <location>
        <begin position="30"/>
        <end position="139"/>
    </location>
</feature>
<dbReference type="InterPro" id="IPR041183">
    <property type="entry name" value="Cyclophilin-like"/>
</dbReference>
<dbReference type="SUPFAM" id="SSF50891">
    <property type="entry name" value="Cyclophilin-like"/>
    <property type="match status" value="1"/>
</dbReference>
<dbReference type="KEGG" id="cinf:CINF_0069"/>
<keyword evidence="4" id="KW-1185">Reference proteome</keyword>
<keyword evidence="1" id="KW-0732">Signal</keyword>
<dbReference type="Gene3D" id="2.40.100.20">
    <property type="match status" value="1"/>
</dbReference>
<feature type="signal peptide" evidence="1">
    <location>
        <begin position="1"/>
        <end position="18"/>
    </location>
</feature>